<gene>
    <name evidence="2" type="ORF">BSTOLATCC_MIC48225</name>
</gene>
<comment type="caution">
    <text evidence="2">The sequence shown here is derived from an EMBL/GenBank/DDBJ whole genome shotgun (WGS) entry which is preliminary data.</text>
</comment>
<protein>
    <submittedName>
        <fullName evidence="2">Uncharacterized protein</fullName>
    </submittedName>
</protein>
<evidence type="ECO:0000313" key="3">
    <source>
        <dbReference type="Proteomes" id="UP001162131"/>
    </source>
</evidence>
<dbReference type="AlphaFoldDB" id="A0AAU9JUY9"/>
<organism evidence="2 3">
    <name type="scientific">Blepharisma stoltei</name>
    <dbReference type="NCBI Taxonomy" id="1481888"/>
    <lineage>
        <taxon>Eukaryota</taxon>
        <taxon>Sar</taxon>
        <taxon>Alveolata</taxon>
        <taxon>Ciliophora</taxon>
        <taxon>Postciliodesmatophora</taxon>
        <taxon>Heterotrichea</taxon>
        <taxon>Heterotrichida</taxon>
        <taxon>Blepharismidae</taxon>
        <taxon>Blepharisma</taxon>
    </lineage>
</organism>
<dbReference type="SUPFAM" id="SSF82185">
    <property type="entry name" value="Histone H3 K4-specific methyltransferase SET7/9 N-terminal domain"/>
    <property type="match status" value="3"/>
</dbReference>
<dbReference type="PANTHER" id="PTHR23084">
    <property type="entry name" value="PHOSPHATIDYLINOSITOL-4-PHOSPHATE 5-KINASE RELATED"/>
    <property type="match status" value="1"/>
</dbReference>
<reference evidence="2" key="1">
    <citation type="submission" date="2021-09" db="EMBL/GenBank/DDBJ databases">
        <authorList>
            <consortium name="AG Swart"/>
            <person name="Singh M."/>
            <person name="Singh A."/>
            <person name="Seah K."/>
            <person name="Emmerich C."/>
        </authorList>
    </citation>
    <scope>NUCLEOTIDE SEQUENCE</scope>
    <source>
        <strain evidence="2">ATCC30299</strain>
    </source>
</reference>
<proteinExistence type="predicted"/>
<accession>A0AAU9JUY9</accession>
<dbReference type="Gene3D" id="2.20.110.10">
    <property type="entry name" value="Histone H3 K4-specific methyltransferase SET7/9 N-terminal domain"/>
    <property type="match status" value="7"/>
</dbReference>
<keyword evidence="3" id="KW-1185">Reference proteome</keyword>
<dbReference type="Proteomes" id="UP001162131">
    <property type="component" value="Unassembled WGS sequence"/>
</dbReference>
<dbReference type="InterPro" id="IPR003409">
    <property type="entry name" value="MORN"/>
</dbReference>
<dbReference type="EMBL" id="CAJZBQ010000047">
    <property type="protein sequence ID" value="CAG9329405.1"/>
    <property type="molecule type" value="Genomic_DNA"/>
</dbReference>
<dbReference type="SMART" id="SM00698">
    <property type="entry name" value="MORN"/>
    <property type="match status" value="11"/>
</dbReference>
<evidence type="ECO:0000313" key="2">
    <source>
        <dbReference type="EMBL" id="CAG9329405.1"/>
    </source>
</evidence>
<name>A0AAU9JUY9_9CILI</name>
<sequence>MESPLKEKFDKTFTPRRIFSQSPQKSFEDLKRPRSLIKVNLFQKLKLQEYMKKLDISPSPIRCKNPFAIKEDEIYSPSPRKNKIFYIDPREPCIEELIDSMLSNRQSPLRKDTNVCAKSLDPKLTNSFLKEMVHIAKHGIKKKITLDLLNNHAKASEAEEFWNNHISGKAAVRWDVFQESFIRFLILSINTSQGYIRKLNWEAFFSKLYESISISDESFSLWPRIISYPNTLICRGKLVRCDDWKIFVETGAFKSTLLSCISNDCHFIKDLWQGNNFTYACGTQYKGQWNSYLREGQGTLTFPSGEIFQGIFFNGLRHGFGIFEGNGYYYKGDWDNDQIHGFGTMNYPNGSTFTGEWEHENPRNGTLKWADGIYTGELNTYCLQGQGKLITIDGDIKKGTWVRGKLNGNGEIKLKNGHRYSGIFVDDYLDGKGALETEEFFVEGWFKKSKPHGFATKKWYNGDIYEGFFLKGKPNGKGCLKNDNGDIYKGDYIRGKLNGKGEFTNNDGVKYEGEFVDHLFHGRGVLKFIFTENKCIYKGEFREGKFHGKGQLKIENIGDYFGDWVAGVKDGAGTLTLHKMTYKGKFVNDIVHGNGSIYFYDGSYYTGEWIEGIPHGRGEALDSDNNWFSGLFINSKPLLKNPLNDEIFEELAIFKKQTENIAKIEVIKI</sequence>
<dbReference type="PANTHER" id="PTHR23084:SF263">
    <property type="entry name" value="MORN REPEAT-CONTAINING PROTEIN 1"/>
    <property type="match status" value="1"/>
</dbReference>
<dbReference type="Pfam" id="PF02493">
    <property type="entry name" value="MORN"/>
    <property type="match status" value="12"/>
</dbReference>
<keyword evidence="1" id="KW-0677">Repeat</keyword>
<evidence type="ECO:0000256" key="1">
    <source>
        <dbReference type="ARBA" id="ARBA00022737"/>
    </source>
</evidence>